<accession>A0A6D2KFK1</accession>
<name>A0A6D2KFK1_9BRAS</name>
<dbReference type="InterPro" id="IPR044822">
    <property type="entry name" value="Myb_DNA-bind_4"/>
</dbReference>
<feature type="region of interest" description="Disordered" evidence="2">
    <location>
        <begin position="1"/>
        <end position="68"/>
    </location>
</feature>
<feature type="region of interest" description="Disordered" evidence="2">
    <location>
        <begin position="165"/>
        <end position="184"/>
    </location>
</feature>
<feature type="domain" description="Myb-like" evidence="3">
    <location>
        <begin position="72"/>
        <end position="132"/>
    </location>
</feature>
<dbReference type="AlphaFoldDB" id="A0A6D2KFK1"/>
<evidence type="ECO:0000256" key="2">
    <source>
        <dbReference type="SAM" id="MobiDB-lite"/>
    </source>
</evidence>
<dbReference type="Pfam" id="PF13837">
    <property type="entry name" value="Myb_DNA-bind_4"/>
    <property type="match status" value="1"/>
</dbReference>
<dbReference type="EMBL" id="CACVBM020001451">
    <property type="protein sequence ID" value="CAA7050620.1"/>
    <property type="molecule type" value="Genomic_DNA"/>
</dbReference>
<feature type="compositionally biased region" description="Polar residues" evidence="2">
    <location>
        <begin position="45"/>
        <end position="62"/>
    </location>
</feature>
<dbReference type="Proteomes" id="UP000467841">
    <property type="component" value="Unassembled WGS sequence"/>
</dbReference>
<feature type="region of interest" description="Disordered" evidence="2">
    <location>
        <begin position="212"/>
        <end position="273"/>
    </location>
</feature>
<dbReference type="OrthoDB" id="1901794at2759"/>
<dbReference type="FunFam" id="1.10.10.60:FF:000152">
    <property type="entry name" value="Trihelix transcription factor ASIL2"/>
    <property type="match status" value="1"/>
</dbReference>
<organism evidence="4 5">
    <name type="scientific">Microthlaspi erraticum</name>
    <dbReference type="NCBI Taxonomy" id="1685480"/>
    <lineage>
        <taxon>Eukaryota</taxon>
        <taxon>Viridiplantae</taxon>
        <taxon>Streptophyta</taxon>
        <taxon>Embryophyta</taxon>
        <taxon>Tracheophyta</taxon>
        <taxon>Spermatophyta</taxon>
        <taxon>Magnoliopsida</taxon>
        <taxon>eudicotyledons</taxon>
        <taxon>Gunneridae</taxon>
        <taxon>Pentapetalae</taxon>
        <taxon>rosids</taxon>
        <taxon>malvids</taxon>
        <taxon>Brassicales</taxon>
        <taxon>Brassicaceae</taxon>
        <taxon>Coluteocarpeae</taxon>
        <taxon>Microthlaspi</taxon>
    </lineage>
</organism>
<feature type="coiled-coil region" evidence="1">
    <location>
        <begin position="334"/>
        <end position="361"/>
    </location>
</feature>
<dbReference type="Gene3D" id="1.10.10.60">
    <property type="entry name" value="Homeodomain-like"/>
    <property type="match status" value="1"/>
</dbReference>
<dbReference type="PANTHER" id="PTHR31307">
    <property type="entry name" value="TRIHELIX TRANSCRIPTION FACTOR ASIL2"/>
    <property type="match status" value="1"/>
</dbReference>
<evidence type="ECO:0000313" key="4">
    <source>
        <dbReference type="EMBL" id="CAA7050620.1"/>
    </source>
</evidence>
<protein>
    <recommendedName>
        <fullName evidence="3">Myb-like domain-containing protein</fullName>
    </recommendedName>
</protein>
<comment type="caution">
    <text evidence="4">The sequence shown here is derived from an EMBL/GenBank/DDBJ whole genome shotgun (WGS) entry which is preliminary data.</text>
</comment>
<dbReference type="InterPro" id="IPR001005">
    <property type="entry name" value="SANT/Myb"/>
</dbReference>
<proteinExistence type="predicted"/>
<dbReference type="InterPro" id="IPR044823">
    <property type="entry name" value="ASIL1/2-like"/>
</dbReference>
<keyword evidence="1" id="KW-0175">Coiled coil</keyword>
<feature type="region of interest" description="Disordered" evidence="2">
    <location>
        <begin position="378"/>
        <end position="399"/>
    </location>
</feature>
<reference evidence="4" key="1">
    <citation type="submission" date="2020-01" db="EMBL/GenBank/DDBJ databases">
        <authorList>
            <person name="Mishra B."/>
        </authorList>
    </citation>
    <scope>NUCLEOTIDE SEQUENCE [LARGE SCALE GENOMIC DNA]</scope>
</reference>
<dbReference type="PROSITE" id="PS50090">
    <property type="entry name" value="MYB_LIKE"/>
    <property type="match status" value="1"/>
</dbReference>
<evidence type="ECO:0000256" key="1">
    <source>
        <dbReference type="SAM" id="Coils"/>
    </source>
</evidence>
<keyword evidence="5" id="KW-1185">Reference proteome</keyword>
<dbReference type="PANTHER" id="PTHR31307:SF49">
    <property type="entry name" value="ALCOHOL DEHYDROGENASE TRANSCRIPTION FACTOR MYB_SANT-LIKE FAMILY PROTEIN"/>
    <property type="match status" value="1"/>
</dbReference>
<evidence type="ECO:0000313" key="5">
    <source>
        <dbReference type="Proteomes" id="UP000467841"/>
    </source>
</evidence>
<dbReference type="SMART" id="SM00595">
    <property type="entry name" value="MADF"/>
    <property type="match status" value="1"/>
</dbReference>
<sequence length="399" mass="43391">MSDPDSPLAHEPIPDPSPERIQSSPPLTHLPPPLSSSAPGDASGELNSATDLTIASTPATSKSSRRLPPPCWSLEETIALIDGYRDKWYALNRGNLKANHWEEVAESVAANCPDATPKKTAVQCRHKMEKLRKRYRTEIQRARSVPVARFVSSWVHYKRMEAMENRPETKLGNESGEDEDHDDGNYAGRYQFRGGSFKNGGGSVAARTTPRFFNRNGTAGSGGGGGSSSSGGIRIRIPTGVSLAQPGPRFPGKIDPKYTAGASSGLGLNPKPGRLGAGSNYGARVVRIPEGGGEERGGKRGREMMMMAAEDGGDADDDPMVEIASAIKLLGDSLLRTEQTKMEMTREIEAMRMEMEMKRTKMILESQQRIVEAFAKTMSENTEERKKKARRLSSLDADS</sequence>
<gene>
    <name evidence="4" type="ORF">MERR_LOCUS37855</name>
</gene>
<evidence type="ECO:0000259" key="3">
    <source>
        <dbReference type="PROSITE" id="PS50090"/>
    </source>
</evidence>
<feature type="compositionally biased region" description="Gly residues" evidence="2">
    <location>
        <begin position="219"/>
        <end position="229"/>
    </location>
</feature>